<evidence type="ECO:0000259" key="5">
    <source>
        <dbReference type="PROSITE" id="PS51464"/>
    </source>
</evidence>
<dbReference type="InterPro" id="IPR001347">
    <property type="entry name" value="SIS_dom"/>
</dbReference>
<evidence type="ECO:0000256" key="3">
    <source>
        <dbReference type="ARBA" id="ARBA00016090"/>
    </source>
</evidence>
<feature type="domain" description="SIS" evidence="5">
    <location>
        <begin position="201"/>
        <end position="337"/>
    </location>
</feature>
<dbReference type="Gene3D" id="3.40.50.10490">
    <property type="entry name" value="Glucose-6-phosphate isomerase like protein, domain 1"/>
    <property type="match status" value="2"/>
</dbReference>
<dbReference type="RefSeq" id="WP_344744521.1">
    <property type="nucleotide sequence ID" value="NZ_BAAAWW010000046.1"/>
</dbReference>
<protein>
    <recommendedName>
        <fullName evidence="3">Glutamine--fructose-6-phosphate aminotransferase [isomerizing]</fullName>
        <ecNumber evidence="2">2.6.1.16</ecNumber>
    </recommendedName>
</protein>
<keyword evidence="4" id="KW-0677">Repeat</keyword>
<evidence type="ECO:0000313" key="6">
    <source>
        <dbReference type="EMBL" id="MFB9679421.1"/>
    </source>
</evidence>
<evidence type="ECO:0000313" key="7">
    <source>
        <dbReference type="Proteomes" id="UP001589610"/>
    </source>
</evidence>
<keyword evidence="6" id="KW-0378">Hydrolase</keyword>
<dbReference type="PANTHER" id="PTHR10937:SF0">
    <property type="entry name" value="GLUTAMINE--FRUCTOSE-6-PHOSPHATE TRANSAMINASE (ISOMERIZING)"/>
    <property type="match status" value="1"/>
</dbReference>
<dbReference type="SUPFAM" id="SSF53697">
    <property type="entry name" value="SIS domain"/>
    <property type="match status" value="1"/>
</dbReference>
<dbReference type="Proteomes" id="UP001589610">
    <property type="component" value="Unassembled WGS sequence"/>
</dbReference>
<comment type="catalytic activity">
    <reaction evidence="1">
        <text>D-fructose 6-phosphate + L-glutamine = D-glucosamine 6-phosphate + L-glutamate</text>
        <dbReference type="Rhea" id="RHEA:13237"/>
        <dbReference type="ChEBI" id="CHEBI:29985"/>
        <dbReference type="ChEBI" id="CHEBI:58359"/>
        <dbReference type="ChEBI" id="CHEBI:58725"/>
        <dbReference type="ChEBI" id="CHEBI:61527"/>
        <dbReference type="EC" id="2.6.1.16"/>
    </reaction>
</comment>
<comment type="caution">
    <text evidence="6">The sequence shown here is derived from an EMBL/GenBank/DDBJ whole genome shotgun (WGS) entry which is preliminary data.</text>
</comment>
<reference evidence="6 7" key="1">
    <citation type="submission" date="2024-09" db="EMBL/GenBank/DDBJ databases">
        <authorList>
            <person name="Sun Q."/>
            <person name="Mori K."/>
        </authorList>
    </citation>
    <scope>NUCLEOTIDE SEQUENCE [LARGE SCALE GENOMIC DNA]</scope>
    <source>
        <strain evidence="6 7">JCM 3028</strain>
    </source>
</reference>
<keyword evidence="7" id="KW-1185">Reference proteome</keyword>
<accession>A0ABV5TKQ1</accession>
<dbReference type="InterPro" id="IPR046348">
    <property type="entry name" value="SIS_dom_sf"/>
</dbReference>
<dbReference type="CDD" id="cd05009">
    <property type="entry name" value="SIS_GlmS_GlmD_2"/>
    <property type="match status" value="1"/>
</dbReference>
<dbReference type="InterPro" id="IPR035466">
    <property type="entry name" value="GlmS/AgaS_SIS"/>
</dbReference>
<dbReference type="EC" id="2.6.1.16" evidence="2"/>
<gene>
    <name evidence="6" type="ORF">ACFFRH_28405</name>
</gene>
<proteinExistence type="predicted"/>
<name>A0ABV5TKQ1_9ACTN</name>
<dbReference type="Pfam" id="PF01380">
    <property type="entry name" value="SIS"/>
    <property type="match status" value="2"/>
</dbReference>
<evidence type="ECO:0000256" key="1">
    <source>
        <dbReference type="ARBA" id="ARBA00001031"/>
    </source>
</evidence>
<dbReference type="CDD" id="cd05008">
    <property type="entry name" value="SIS_GlmS_GlmD_1"/>
    <property type="match status" value="1"/>
</dbReference>
<dbReference type="PANTHER" id="PTHR10937">
    <property type="entry name" value="GLUCOSAMINE--FRUCTOSE-6-PHOSPHATE AMINOTRANSFERASE, ISOMERIZING"/>
    <property type="match status" value="1"/>
</dbReference>
<organism evidence="6 7">
    <name type="scientific">Streptosporangium vulgare</name>
    <dbReference type="NCBI Taxonomy" id="46190"/>
    <lineage>
        <taxon>Bacteria</taxon>
        <taxon>Bacillati</taxon>
        <taxon>Actinomycetota</taxon>
        <taxon>Actinomycetes</taxon>
        <taxon>Streptosporangiales</taxon>
        <taxon>Streptosporangiaceae</taxon>
        <taxon>Streptosporangium</taxon>
    </lineage>
</organism>
<dbReference type="EMBL" id="JBHMBS010000015">
    <property type="protein sequence ID" value="MFB9679421.1"/>
    <property type="molecule type" value="Genomic_DNA"/>
</dbReference>
<evidence type="ECO:0000256" key="2">
    <source>
        <dbReference type="ARBA" id="ARBA00012916"/>
    </source>
</evidence>
<feature type="domain" description="SIS" evidence="5">
    <location>
        <begin position="38"/>
        <end position="172"/>
    </location>
</feature>
<dbReference type="PROSITE" id="PS51464">
    <property type="entry name" value="SIS"/>
    <property type="match status" value="2"/>
</dbReference>
<dbReference type="InterPro" id="IPR035490">
    <property type="entry name" value="GlmS/FrlB_SIS"/>
</dbReference>
<dbReference type="GO" id="GO:0016787">
    <property type="term" value="F:hydrolase activity"/>
    <property type="evidence" value="ECO:0007669"/>
    <property type="project" value="UniProtKB-KW"/>
</dbReference>
<sequence length="347" mass="36532">MNSSFDMTPPYVRGIAQQVHTLGAILDSPIPDDVCHLVRDRLARYSGIVFTGMGSGPFASYPAWLRLVSAGVPAWIVETAELINYAPGLLTPDKLLVVVSQSGESAEVLALLDTLGPKRPAILAVVNNLSSPLARSADVVYPLHVGAAREDTAGTGTYINTIVAGARLVDAALGEDHSADFTPAVSEVRRYVEALDDHLDVARPLELASRTFVVLGRGPSLASARTGALLVKEAGKVHAEALATSEFRHGPLDLVDDRFTAVMLAGARATAPLNRRMAQDILDRDGQVLWVGPGEGPGVNLAAPALTGAARPIAEILPLQMLSVASALDNGLQPGAFRHASRVTRVL</sequence>
<evidence type="ECO:0000256" key="4">
    <source>
        <dbReference type="ARBA" id="ARBA00022737"/>
    </source>
</evidence>